<accession>A0ACB8YYX7</accession>
<gene>
    <name evidence="1" type="ORF">L2E82_48792</name>
</gene>
<dbReference type="EMBL" id="CM042017">
    <property type="protein sequence ID" value="KAI3690636.1"/>
    <property type="molecule type" value="Genomic_DNA"/>
</dbReference>
<reference evidence="1 2" key="2">
    <citation type="journal article" date="2022" name="Mol. Ecol. Resour.">
        <title>The genomes of chicory, endive, great burdock and yacon provide insights into Asteraceae paleo-polyploidization history and plant inulin production.</title>
        <authorList>
            <person name="Fan W."/>
            <person name="Wang S."/>
            <person name="Wang H."/>
            <person name="Wang A."/>
            <person name="Jiang F."/>
            <person name="Liu H."/>
            <person name="Zhao H."/>
            <person name="Xu D."/>
            <person name="Zhang Y."/>
        </authorList>
    </citation>
    <scope>NUCLEOTIDE SEQUENCE [LARGE SCALE GENOMIC DNA]</scope>
    <source>
        <strain evidence="2">cv. Punajuju</strain>
        <tissue evidence="1">Leaves</tissue>
    </source>
</reference>
<evidence type="ECO:0000313" key="1">
    <source>
        <dbReference type="EMBL" id="KAI3690636.1"/>
    </source>
</evidence>
<sequence length="138" mass="15363">MASHRKIPHVHLSRSGGSHEPQRQIPISISISSLFFFLGFKITKAFWHSRRRRFCRRSPSSSGVAAVANLLHLPFYRSCDLWFTQMNMLDPFLSPSGDLVEETNDCNDTQHRSLSFSLMRFGGPIGEVVAGVNGGGGD</sequence>
<organism evidence="1 2">
    <name type="scientific">Cichorium intybus</name>
    <name type="common">Chicory</name>
    <dbReference type="NCBI Taxonomy" id="13427"/>
    <lineage>
        <taxon>Eukaryota</taxon>
        <taxon>Viridiplantae</taxon>
        <taxon>Streptophyta</taxon>
        <taxon>Embryophyta</taxon>
        <taxon>Tracheophyta</taxon>
        <taxon>Spermatophyta</taxon>
        <taxon>Magnoliopsida</taxon>
        <taxon>eudicotyledons</taxon>
        <taxon>Gunneridae</taxon>
        <taxon>Pentapetalae</taxon>
        <taxon>asterids</taxon>
        <taxon>campanulids</taxon>
        <taxon>Asterales</taxon>
        <taxon>Asteraceae</taxon>
        <taxon>Cichorioideae</taxon>
        <taxon>Cichorieae</taxon>
        <taxon>Cichoriinae</taxon>
        <taxon>Cichorium</taxon>
    </lineage>
</organism>
<proteinExistence type="predicted"/>
<evidence type="ECO:0000313" key="2">
    <source>
        <dbReference type="Proteomes" id="UP001055811"/>
    </source>
</evidence>
<keyword evidence="2" id="KW-1185">Reference proteome</keyword>
<comment type="caution">
    <text evidence="1">The sequence shown here is derived from an EMBL/GenBank/DDBJ whole genome shotgun (WGS) entry which is preliminary data.</text>
</comment>
<reference evidence="2" key="1">
    <citation type="journal article" date="2022" name="Mol. Ecol. Resour.">
        <title>The genomes of chicory, endive, great burdock and yacon provide insights into Asteraceae palaeo-polyploidization history and plant inulin production.</title>
        <authorList>
            <person name="Fan W."/>
            <person name="Wang S."/>
            <person name="Wang H."/>
            <person name="Wang A."/>
            <person name="Jiang F."/>
            <person name="Liu H."/>
            <person name="Zhao H."/>
            <person name="Xu D."/>
            <person name="Zhang Y."/>
        </authorList>
    </citation>
    <scope>NUCLEOTIDE SEQUENCE [LARGE SCALE GENOMIC DNA]</scope>
    <source>
        <strain evidence="2">cv. Punajuju</strain>
    </source>
</reference>
<protein>
    <submittedName>
        <fullName evidence="1">Uncharacterized protein</fullName>
    </submittedName>
</protein>
<dbReference type="Proteomes" id="UP001055811">
    <property type="component" value="Linkage Group LG09"/>
</dbReference>
<name>A0ACB8YYX7_CICIN</name>